<keyword evidence="1" id="KW-0472">Membrane</keyword>
<organism evidence="2 3">
    <name type="scientific">Brachybacterium aquaticum</name>
    <dbReference type="NCBI Taxonomy" id="1432564"/>
    <lineage>
        <taxon>Bacteria</taxon>
        <taxon>Bacillati</taxon>
        <taxon>Actinomycetota</taxon>
        <taxon>Actinomycetes</taxon>
        <taxon>Micrococcales</taxon>
        <taxon>Dermabacteraceae</taxon>
        <taxon>Brachybacterium</taxon>
    </lineage>
</organism>
<dbReference type="AlphaFoldDB" id="A0A841A9W2"/>
<dbReference type="EMBL" id="JACHLZ010000001">
    <property type="protein sequence ID" value="MBB5830743.1"/>
    <property type="molecule type" value="Genomic_DNA"/>
</dbReference>
<evidence type="ECO:0000313" key="3">
    <source>
        <dbReference type="Proteomes" id="UP000588158"/>
    </source>
</evidence>
<sequence length="59" mass="6270">MSVPGALLCLLALMMFLVGVVSIYSTTMTVKRSRVAPWAIALVIIALVLGTIGIILLVR</sequence>
<protein>
    <submittedName>
        <fullName evidence="2">Putative membrane protein</fullName>
    </submittedName>
</protein>
<comment type="caution">
    <text evidence="2">The sequence shown here is derived from an EMBL/GenBank/DDBJ whole genome shotgun (WGS) entry which is preliminary data.</text>
</comment>
<feature type="transmembrane region" description="Helical" evidence="1">
    <location>
        <begin position="38"/>
        <end position="58"/>
    </location>
</feature>
<evidence type="ECO:0000256" key="1">
    <source>
        <dbReference type="SAM" id="Phobius"/>
    </source>
</evidence>
<gene>
    <name evidence="2" type="ORF">HNR70_000556</name>
</gene>
<keyword evidence="1" id="KW-0812">Transmembrane</keyword>
<evidence type="ECO:0000313" key="2">
    <source>
        <dbReference type="EMBL" id="MBB5830743.1"/>
    </source>
</evidence>
<dbReference type="Proteomes" id="UP000588158">
    <property type="component" value="Unassembled WGS sequence"/>
</dbReference>
<keyword evidence="3" id="KW-1185">Reference proteome</keyword>
<reference evidence="2 3" key="1">
    <citation type="submission" date="2020-08" db="EMBL/GenBank/DDBJ databases">
        <title>Sequencing the genomes of 1000 actinobacteria strains.</title>
        <authorList>
            <person name="Klenk H.-P."/>
        </authorList>
    </citation>
    <scope>NUCLEOTIDE SEQUENCE [LARGE SCALE GENOMIC DNA]</scope>
    <source>
        <strain evidence="2 3">DSM 28796</strain>
    </source>
</reference>
<keyword evidence="1" id="KW-1133">Transmembrane helix</keyword>
<proteinExistence type="predicted"/>
<accession>A0A841A9W2</accession>
<dbReference type="RefSeq" id="WP_184324317.1">
    <property type="nucleotide sequence ID" value="NZ_JACHLZ010000001.1"/>
</dbReference>
<name>A0A841A9W2_9MICO</name>